<organism evidence="1 2">
    <name type="scientific">Aspergillus udagawae</name>
    <dbReference type="NCBI Taxonomy" id="91492"/>
    <lineage>
        <taxon>Eukaryota</taxon>
        <taxon>Fungi</taxon>
        <taxon>Dikarya</taxon>
        <taxon>Ascomycota</taxon>
        <taxon>Pezizomycotina</taxon>
        <taxon>Eurotiomycetes</taxon>
        <taxon>Eurotiomycetidae</taxon>
        <taxon>Eurotiales</taxon>
        <taxon>Aspergillaceae</taxon>
        <taxon>Aspergillus</taxon>
        <taxon>Aspergillus subgen. Fumigati</taxon>
    </lineage>
</organism>
<dbReference type="EMBL" id="BLKG01000070">
    <property type="protein sequence ID" value="GFF90794.1"/>
    <property type="molecule type" value="Genomic_DNA"/>
</dbReference>
<comment type="caution">
    <text evidence="1">The sequence shown here is derived from an EMBL/GenBank/DDBJ whole genome shotgun (WGS) entry which is preliminary data.</text>
</comment>
<gene>
    <name evidence="1" type="ORF">IFM53868_06284</name>
</gene>
<proteinExistence type="predicted"/>
<reference evidence="1 2" key="1">
    <citation type="submission" date="2020-01" db="EMBL/GenBank/DDBJ databases">
        <title>Draft genome sequence of Aspergillus udagawae IFM 53868.</title>
        <authorList>
            <person name="Takahashi H."/>
            <person name="Yaguchi T."/>
        </authorList>
    </citation>
    <scope>NUCLEOTIDE SEQUENCE [LARGE SCALE GENOMIC DNA]</scope>
    <source>
        <strain evidence="1 2">IFM 53868</strain>
    </source>
</reference>
<dbReference type="Proteomes" id="UP000465266">
    <property type="component" value="Unassembled WGS sequence"/>
</dbReference>
<evidence type="ECO:0000313" key="2">
    <source>
        <dbReference type="Proteomes" id="UP000465266"/>
    </source>
</evidence>
<sequence>MIADLNQPPRVQHADGVRVLDGTQPMRHGIRGPLPGSLNASCTIASDRASSAAVSSSRSRLVTGVVAFAEPHQFLRDTLCASRHCNRLNTFAVSAGDMVLKETNAHNNNNLHSLLEDLNVELSNRLAMQQPASKTLALVEGGRRSPDY</sequence>
<protein>
    <submittedName>
        <fullName evidence="1">MRP-like protein</fullName>
    </submittedName>
</protein>
<evidence type="ECO:0000313" key="1">
    <source>
        <dbReference type="EMBL" id="GFF90794.1"/>
    </source>
</evidence>
<name>A0ABQ1AZ88_9EURO</name>
<keyword evidence="2" id="KW-1185">Reference proteome</keyword>
<accession>A0ABQ1AZ88</accession>